<reference evidence="2 3" key="1">
    <citation type="submission" date="2022-04" db="EMBL/GenBank/DDBJ databases">
        <title>Diverse halophilic archaea isolated from saline environments.</title>
        <authorList>
            <person name="Cui H.-L."/>
        </authorList>
    </citation>
    <scope>NUCLEOTIDE SEQUENCE [LARGE SCALE GENOMIC DNA]</scope>
    <source>
        <strain evidence="2 3">XZYJT49</strain>
    </source>
</reference>
<dbReference type="GeneID" id="72183779"/>
<sequence>MDSPRRRALLGAVGLAAVGTGAGCLRTDTRESETTTRPTAGRTTSATTDETEARPAVTDETDRTTGKRKRTDDLFLTNRLSDDRLLDLRVTRRTNGSDERLLSRRYEVPAGSALELSNLVVAGNTYDVETRLPGGEWRAFAWAVTDCSEYGTPTQEPRTPEDDPTLNTDAMAGCATLASSFSATSATASRSRGTPPLQPASTSCGTTSPRRSPVEVQ</sequence>
<dbReference type="RefSeq" id="WP_248650752.1">
    <property type="nucleotide sequence ID" value="NZ_CP096659.1"/>
</dbReference>
<gene>
    <name evidence="2" type="ORF">M0R89_01230</name>
</gene>
<evidence type="ECO:0000313" key="3">
    <source>
        <dbReference type="Proteomes" id="UP000830729"/>
    </source>
</evidence>
<proteinExistence type="predicted"/>
<organism evidence="2 3">
    <name type="scientific">Halorussus limi</name>
    <dbReference type="NCBI Taxonomy" id="2938695"/>
    <lineage>
        <taxon>Archaea</taxon>
        <taxon>Methanobacteriati</taxon>
        <taxon>Methanobacteriota</taxon>
        <taxon>Stenosarchaea group</taxon>
        <taxon>Halobacteria</taxon>
        <taxon>Halobacteriales</taxon>
        <taxon>Haladaptataceae</taxon>
        <taxon>Halorussus</taxon>
    </lineage>
</organism>
<dbReference type="PROSITE" id="PS51257">
    <property type="entry name" value="PROKAR_LIPOPROTEIN"/>
    <property type="match status" value="1"/>
</dbReference>
<name>A0A8U0HUV2_9EURY</name>
<evidence type="ECO:0000313" key="2">
    <source>
        <dbReference type="EMBL" id="UPV74708.1"/>
    </source>
</evidence>
<dbReference type="Proteomes" id="UP000830729">
    <property type="component" value="Chromosome"/>
</dbReference>
<dbReference type="AlphaFoldDB" id="A0A8U0HUV2"/>
<dbReference type="EMBL" id="CP096659">
    <property type="protein sequence ID" value="UPV74708.1"/>
    <property type="molecule type" value="Genomic_DNA"/>
</dbReference>
<feature type="compositionally biased region" description="Low complexity" evidence="1">
    <location>
        <begin position="35"/>
        <end position="48"/>
    </location>
</feature>
<protein>
    <submittedName>
        <fullName evidence="2">Uncharacterized protein</fullName>
    </submittedName>
</protein>
<feature type="compositionally biased region" description="Polar residues" evidence="1">
    <location>
        <begin position="199"/>
        <end position="210"/>
    </location>
</feature>
<keyword evidence="3" id="KW-1185">Reference proteome</keyword>
<feature type="region of interest" description="Disordered" evidence="1">
    <location>
        <begin position="183"/>
        <end position="217"/>
    </location>
</feature>
<accession>A0A8U0HUV2</accession>
<dbReference type="KEGG" id="halx:M0R89_01230"/>
<feature type="region of interest" description="Disordered" evidence="1">
    <location>
        <begin position="20"/>
        <end position="68"/>
    </location>
</feature>
<evidence type="ECO:0000256" key="1">
    <source>
        <dbReference type="SAM" id="MobiDB-lite"/>
    </source>
</evidence>